<dbReference type="Proteomes" id="UP001560019">
    <property type="component" value="Unassembled WGS sequence"/>
</dbReference>
<proteinExistence type="predicted"/>
<evidence type="ECO:0000313" key="2">
    <source>
        <dbReference type="EMBL" id="MEX5727273.1"/>
    </source>
</evidence>
<keyword evidence="1" id="KW-0472">Membrane</keyword>
<feature type="transmembrane region" description="Helical" evidence="1">
    <location>
        <begin position="99"/>
        <end position="116"/>
    </location>
</feature>
<feature type="transmembrane region" description="Helical" evidence="1">
    <location>
        <begin position="264"/>
        <end position="293"/>
    </location>
</feature>
<feature type="transmembrane region" description="Helical" evidence="1">
    <location>
        <begin position="361"/>
        <end position="379"/>
    </location>
</feature>
<feature type="transmembrane region" description="Helical" evidence="1">
    <location>
        <begin position="330"/>
        <end position="349"/>
    </location>
</feature>
<evidence type="ECO:0000313" key="3">
    <source>
        <dbReference type="Proteomes" id="UP001560019"/>
    </source>
</evidence>
<gene>
    <name evidence="2" type="ORF">Ga0609869_000626</name>
</gene>
<keyword evidence="1" id="KW-1133">Transmembrane helix</keyword>
<evidence type="ECO:0000256" key="1">
    <source>
        <dbReference type="SAM" id="Phobius"/>
    </source>
</evidence>
<evidence type="ECO:0008006" key="4">
    <source>
        <dbReference type="Google" id="ProtNLM"/>
    </source>
</evidence>
<feature type="transmembrane region" description="Helical" evidence="1">
    <location>
        <begin position="20"/>
        <end position="40"/>
    </location>
</feature>
<feature type="transmembrane region" description="Helical" evidence="1">
    <location>
        <begin position="128"/>
        <end position="150"/>
    </location>
</feature>
<sequence>MSDTAQPATPDRATWRPALPLWAALAGLVHYIVLQVLALIQTGGVFEYPLDDVYIHLEMARSIAGGGYGVNPGEFASADSSVLYPLLLTPMAGTEVQRYLPALVNMLALLGCGWAWGKLIAWSEFGRFPGMALALAAIGPVALNMAGVAFLGMEHSLHALVSLMVLLGLIVLARDNRVGWLLSLGIVLGPLLRPEGLAISLTVCAYLLLSGARRAGLLLTAGAVLPFAGFVAFLTALGIGPLPSSVMAKLSSMEFPGVSGMQAMVYRVLINLFGPMGVATVLIVLAVGLGLLFARPLTRKRTAPIVLIAMVVAPAHLILGKMGWSYRYEHYMLVFLIGAAVYAFGYWALAGRDRMPALAPVMPAIVLALPLSTYLPLVLAEGPASARAVYLQQRQLGRIAKEVIAAPVAVNDIGWVAYRNPDYVVDLWGLASSEALAARQAGMGPGWADGLPQRHGADLAMVYERWLGPGAGPDWVRLGELELTGPQGFVAAPVVIFYATRPEAAAGLRDKLAGFVPSLPEGARFSFAEGLE</sequence>
<feature type="transmembrane region" description="Helical" evidence="1">
    <location>
        <begin position="157"/>
        <end position="174"/>
    </location>
</feature>
<keyword evidence="1" id="KW-0812">Transmembrane</keyword>
<feature type="transmembrane region" description="Helical" evidence="1">
    <location>
        <begin position="180"/>
        <end position="209"/>
    </location>
</feature>
<dbReference type="RefSeq" id="WP_125407867.1">
    <property type="nucleotide sequence ID" value="NZ_JBEHHI010000001.1"/>
</dbReference>
<protein>
    <recommendedName>
        <fullName evidence="4">Glycosyltransferase RgtA/B/C/D-like domain-containing protein</fullName>
    </recommendedName>
</protein>
<keyword evidence="3" id="KW-1185">Reference proteome</keyword>
<name>A0ABV3XSA7_9RHOB</name>
<reference evidence="2 3" key="1">
    <citation type="submission" date="2024-06" db="EMBL/GenBank/DDBJ databases">
        <title>Genome of Rhodovulum iodosum, a marine photoferrotroph.</title>
        <authorList>
            <person name="Bianchini G."/>
            <person name="Nikeleit V."/>
            <person name="Kappler A."/>
            <person name="Bryce C."/>
            <person name="Sanchez-Baracaldo P."/>
        </authorList>
    </citation>
    <scope>NUCLEOTIDE SEQUENCE [LARGE SCALE GENOMIC DNA]</scope>
    <source>
        <strain evidence="2 3">UT/N1</strain>
    </source>
</reference>
<accession>A0ABV3XSA7</accession>
<dbReference type="EMBL" id="JBEHHI010000001">
    <property type="protein sequence ID" value="MEX5727273.1"/>
    <property type="molecule type" value="Genomic_DNA"/>
</dbReference>
<feature type="transmembrane region" description="Helical" evidence="1">
    <location>
        <begin position="305"/>
        <end position="324"/>
    </location>
</feature>
<organism evidence="2 3">
    <name type="scientific">Rhodovulum iodosum</name>
    <dbReference type="NCBI Taxonomy" id="68291"/>
    <lineage>
        <taxon>Bacteria</taxon>
        <taxon>Pseudomonadati</taxon>
        <taxon>Pseudomonadota</taxon>
        <taxon>Alphaproteobacteria</taxon>
        <taxon>Rhodobacterales</taxon>
        <taxon>Paracoccaceae</taxon>
        <taxon>Rhodovulum</taxon>
    </lineage>
</organism>
<feature type="transmembrane region" description="Helical" evidence="1">
    <location>
        <begin position="216"/>
        <end position="244"/>
    </location>
</feature>
<comment type="caution">
    <text evidence="2">The sequence shown here is derived from an EMBL/GenBank/DDBJ whole genome shotgun (WGS) entry which is preliminary data.</text>
</comment>